<dbReference type="SUPFAM" id="SSF53335">
    <property type="entry name" value="S-adenosyl-L-methionine-dependent methyltransferases"/>
    <property type="match status" value="1"/>
</dbReference>
<evidence type="ECO:0000313" key="4">
    <source>
        <dbReference type="Proteomes" id="UP000232688"/>
    </source>
</evidence>
<keyword evidence="2" id="KW-0489">Methyltransferase</keyword>
<dbReference type="EMBL" id="LLXH01000198">
    <property type="protein sequence ID" value="PKC70862.1"/>
    <property type="molecule type" value="Genomic_DNA"/>
</dbReference>
<dbReference type="InterPro" id="IPR029063">
    <property type="entry name" value="SAM-dependent_MTases_sf"/>
</dbReference>
<gene>
    <name evidence="3" type="ORF">RhiirA1_376353</name>
    <name evidence="2" type="ORF">RhiirA5_314918</name>
</gene>
<dbReference type="InterPro" id="IPR041698">
    <property type="entry name" value="Methyltransf_25"/>
</dbReference>
<dbReference type="OrthoDB" id="2013972at2759"/>
<dbReference type="CDD" id="cd02440">
    <property type="entry name" value="AdoMet_MTases"/>
    <property type="match status" value="1"/>
</dbReference>
<evidence type="ECO:0000313" key="2">
    <source>
        <dbReference type="EMBL" id="PKC05831.1"/>
    </source>
</evidence>
<dbReference type="GO" id="GO:0008168">
    <property type="term" value="F:methyltransferase activity"/>
    <property type="evidence" value="ECO:0007669"/>
    <property type="project" value="UniProtKB-KW"/>
</dbReference>
<sequence length="214" mass="25016">MGNRISKIKPKIFFQTKSKEYEKLKSYLPDDDKEINRHHTHHFLKRCLFENNFSSPIEQKLIRNQCKVLDVACGAGTWLLDLSINYPKSNFFGLDKKPLFPKEIKPENLQFIQADILNGLPYPDDEFDFVHQETMILAYTPDQWNFVISELVRVTKPGGWIELVEPYSFAIGAGPLFVEFYTSGYTLYSVYIYIFIYLKEANLSNVHALYFFSV</sequence>
<dbReference type="PANTHER" id="PTHR43591">
    <property type="entry name" value="METHYLTRANSFERASE"/>
    <property type="match status" value="1"/>
</dbReference>
<reference evidence="3 4" key="3">
    <citation type="submission" date="2017-10" db="EMBL/GenBank/DDBJ databases">
        <title>Extensive intraspecific genome diversity in a model arbuscular mycorrhizal fungus.</title>
        <authorList>
            <person name="Chen E.C.H."/>
            <person name="Morin E."/>
            <person name="Baudet D."/>
            <person name="Noel J."/>
            <person name="Ndikumana S."/>
            <person name="Charron P."/>
            <person name="St-Onge C."/>
            <person name="Giorgi J."/>
            <person name="Grigoriev I.V."/>
            <person name="Roux C."/>
            <person name="Martin F.M."/>
            <person name="Corradi N."/>
        </authorList>
    </citation>
    <scope>NUCLEOTIDE SEQUENCE [LARGE SCALE GENOMIC DNA]</scope>
    <source>
        <strain evidence="3 4">A1</strain>
    </source>
</reference>
<evidence type="ECO:0000313" key="3">
    <source>
        <dbReference type="EMBL" id="PKC70862.1"/>
    </source>
</evidence>
<reference evidence="2 5" key="2">
    <citation type="submission" date="2017-09" db="EMBL/GenBank/DDBJ databases">
        <title>Extensive intraspecific genome diversity in a model arbuscular mycorrhizal fungus.</title>
        <authorList>
            <person name="Chen E.C."/>
            <person name="Morin E."/>
            <person name="Beaudet D."/>
            <person name="Noel J."/>
            <person name="Ndikumana S."/>
            <person name="Charron P."/>
            <person name="St-Onge C."/>
            <person name="Giorgi J."/>
            <person name="Grigoriev I.V."/>
            <person name="Roux C."/>
            <person name="Martin F.M."/>
            <person name="Corradi N."/>
        </authorList>
    </citation>
    <scope>NUCLEOTIDE SEQUENCE [LARGE SCALE GENOMIC DNA]</scope>
    <source>
        <strain evidence="2 5">A5</strain>
    </source>
</reference>
<dbReference type="VEuPathDB" id="FungiDB:RhiirFUN_018332"/>
<dbReference type="AlphaFoldDB" id="A0A2I1E8B0"/>
<reference evidence="3 4" key="4">
    <citation type="submission" date="2017-10" db="EMBL/GenBank/DDBJ databases">
        <title>Genome analyses suggest a sexual origin of heterokaryosis in a supposedly ancient asexual fungus.</title>
        <authorList>
            <person name="Corradi N."/>
            <person name="Sedzielewska K."/>
            <person name="Noel J."/>
            <person name="Charron P."/>
            <person name="Farinelli L."/>
            <person name="Marton T."/>
            <person name="Kruger M."/>
            <person name="Pelin A."/>
            <person name="Brachmann A."/>
            <person name="Corradi N."/>
        </authorList>
    </citation>
    <scope>NUCLEOTIDE SEQUENCE [LARGE SCALE GENOMIC DNA]</scope>
    <source>
        <strain evidence="3 4">A1</strain>
    </source>
</reference>
<dbReference type="Gene3D" id="3.40.50.150">
    <property type="entry name" value="Vaccinia Virus protein VP39"/>
    <property type="match status" value="1"/>
</dbReference>
<dbReference type="GO" id="GO:0032259">
    <property type="term" value="P:methylation"/>
    <property type="evidence" value="ECO:0007669"/>
    <property type="project" value="UniProtKB-KW"/>
</dbReference>
<dbReference type="VEuPathDB" id="FungiDB:RhiirA1_376353"/>
<reference evidence="2 5" key="1">
    <citation type="submission" date="2016-04" db="EMBL/GenBank/DDBJ databases">
        <title>Genome analyses suggest a sexual origin of heterokaryosis in a supposedly ancient asexual fungus.</title>
        <authorList>
            <person name="Ropars J."/>
            <person name="Sedzielewska K."/>
            <person name="Noel J."/>
            <person name="Charron P."/>
            <person name="Farinelli L."/>
            <person name="Marton T."/>
            <person name="Kruger M."/>
            <person name="Pelin A."/>
            <person name="Brachmann A."/>
            <person name="Corradi N."/>
        </authorList>
    </citation>
    <scope>NUCLEOTIDE SEQUENCE [LARGE SCALE GENOMIC DNA]</scope>
    <source>
        <strain evidence="2 5">A5</strain>
    </source>
</reference>
<dbReference type="Pfam" id="PF13649">
    <property type="entry name" value="Methyltransf_25"/>
    <property type="match status" value="1"/>
</dbReference>
<accession>A0A2I1E8B0</accession>
<protein>
    <submittedName>
        <fullName evidence="2">S-adenosyl-L-methionine-dependent methyltransferase</fullName>
    </submittedName>
</protein>
<evidence type="ECO:0000313" key="5">
    <source>
        <dbReference type="Proteomes" id="UP000232722"/>
    </source>
</evidence>
<dbReference type="PANTHER" id="PTHR43591:SF24">
    <property type="entry name" value="2-METHOXY-6-POLYPRENYL-1,4-BENZOQUINOL METHYLASE, MITOCHONDRIAL"/>
    <property type="match status" value="1"/>
</dbReference>
<dbReference type="VEuPathDB" id="FungiDB:FUN_000939"/>
<dbReference type="Proteomes" id="UP000232688">
    <property type="component" value="Unassembled WGS sequence"/>
</dbReference>
<proteinExistence type="predicted"/>
<feature type="domain" description="Methyltransferase" evidence="1">
    <location>
        <begin position="68"/>
        <end position="159"/>
    </location>
</feature>
<name>A0A2I1E8B0_9GLOM</name>
<comment type="caution">
    <text evidence="2">The sequence shown here is derived from an EMBL/GenBank/DDBJ whole genome shotgun (WGS) entry which is preliminary data.</text>
</comment>
<organism evidence="2 5">
    <name type="scientific">Rhizophagus irregularis</name>
    <dbReference type="NCBI Taxonomy" id="588596"/>
    <lineage>
        <taxon>Eukaryota</taxon>
        <taxon>Fungi</taxon>
        <taxon>Fungi incertae sedis</taxon>
        <taxon>Mucoromycota</taxon>
        <taxon>Glomeromycotina</taxon>
        <taxon>Glomeromycetes</taxon>
        <taxon>Glomerales</taxon>
        <taxon>Glomeraceae</taxon>
        <taxon>Rhizophagus</taxon>
    </lineage>
</organism>
<keyword evidence="2" id="KW-0808">Transferase</keyword>
<dbReference type="EMBL" id="LLXJ01000831">
    <property type="protein sequence ID" value="PKC05831.1"/>
    <property type="molecule type" value="Genomic_DNA"/>
</dbReference>
<evidence type="ECO:0000259" key="1">
    <source>
        <dbReference type="Pfam" id="PF13649"/>
    </source>
</evidence>
<dbReference type="Proteomes" id="UP000232722">
    <property type="component" value="Unassembled WGS sequence"/>
</dbReference>